<proteinExistence type="predicted"/>
<sequence>MHEETSKVDNTTCLTEDALSCGQCQRIRLPRPSIEADDTPNGELHPEALRLSIVADDAPVGGLHYQHATTLRATNAAEDASHVTGTLHTCAEIESTLRGELQATVSATESVPVRPPITPMHHNPNAANWQYELHAMDLTSTFSDPVESAVTVPDHPIAPIVPIEVSQDKITPSNNRHPQIRILSDVPVPKELYITFTFPKRSTHTYFELVIPDRNRTPQMISTVSEEEHCQERGDPLKIARDSKQYDDRSEVSSSENVTSDTDVDGGKGDSSESNNLQISKNNTERQRKLVRERVKRCRERKR</sequence>
<gene>
    <name evidence="1" type="ORF">QAD02_003382</name>
</gene>
<evidence type="ECO:0000313" key="2">
    <source>
        <dbReference type="Proteomes" id="UP001239111"/>
    </source>
</evidence>
<name>A0ACC2NMT2_9HYME</name>
<reference evidence="1" key="1">
    <citation type="submission" date="2023-04" db="EMBL/GenBank/DDBJ databases">
        <title>A chromosome-level genome assembly of the parasitoid wasp Eretmocerus hayati.</title>
        <authorList>
            <person name="Zhong Y."/>
            <person name="Liu S."/>
            <person name="Liu Y."/>
        </authorList>
    </citation>
    <scope>NUCLEOTIDE SEQUENCE</scope>
    <source>
        <strain evidence="1">ZJU_SS_LIU_2023</strain>
    </source>
</reference>
<dbReference type="EMBL" id="CM056743">
    <property type="protein sequence ID" value="KAJ8672123.1"/>
    <property type="molecule type" value="Genomic_DNA"/>
</dbReference>
<organism evidence="1 2">
    <name type="scientific">Eretmocerus hayati</name>
    <dbReference type="NCBI Taxonomy" id="131215"/>
    <lineage>
        <taxon>Eukaryota</taxon>
        <taxon>Metazoa</taxon>
        <taxon>Ecdysozoa</taxon>
        <taxon>Arthropoda</taxon>
        <taxon>Hexapoda</taxon>
        <taxon>Insecta</taxon>
        <taxon>Pterygota</taxon>
        <taxon>Neoptera</taxon>
        <taxon>Endopterygota</taxon>
        <taxon>Hymenoptera</taxon>
        <taxon>Apocrita</taxon>
        <taxon>Proctotrupomorpha</taxon>
        <taxon>Chalcidoidea</taxon>
        <taxon>Aphelinidae</taxon>
        <taxon>Aphelininae</taxon>
        <taxon>Eretmocerus</taxon>
    </lineage>
</organism>
<keyword evidence="2" id="KW-1185">Reference proteome</keyword>
<evidence type="ECO:0000313" key="1">
    <source>
        <dbReference type="EMBL" id="KAJ8672123.1"/>
    </source>
</evidence>
<accession>A0ACC2NMT2</accession>
<protein>
    <submittedName>
        <fullName evidence="1">Uncharacterized protein</fullName>
    </submittedName>
</protein>
<dbReference type="Proteomes" id="UP001239111">
    <property type="component" value="Chromosome 3"/>
</dbReference>
<comment type="caution">
    <text evidence="1">The sequence shown here is derived from an EMBL/GenBank/DDBJ whole genome shotgun (WGS) entry which is preliminary data.</text>
</comment>